<reference evidence="2" key="1">
    <citation type="submission" date="2016-10" db="EMBL/GenBank/DDBJ databases">
        <title>Sequence of Gallionella enrichment culture.</title>
        <authorList>
            <person name="Poehlein A."/>
            <person name="Muehling M."/>
            <person name="Daniel R."/>
        </authorList>
    </citation>
    <scope>NUCLEOTIDE SEQUENCE</scope>
</reference>
<evidence type="ECO:0000259" key="1">
    <source>
        <dbReference type="Pfam" id="PF16363"/>
    </source>
</evidence>
<dbReference type="EC" id="4.2.1.47" evidence="2"/>
<proteinExistence type="predicted"/>
<dbReference type="AlphaFoldDB" id="A0A1J5PK21"/>
<dbReference type="Gene3D" id="3.40.50.720">
    <property type="entry name" value="NAD(P)-binding Rossmann-like Domain"/>
    <property type="match status" value="1"/>
</dbReference>
<comment type="caution">
    <text evidence="2">The sequence shown here is derived from an EMBL/GenBank/DDBJ whole genome shotgun (WGS) entry which is preliminary data.</text>
</comment>
<dbReference type="Pfam" id="PF16363">
    <property type="entry name" value="GDP_Man_Dehyd"/>
    <property type="match status" value="1"/>
</dbReference>
<dbReference type="InterPro" id="IPR016040">
    <property type="entry name" value="NAD(P)-bd_dom"/>
</dbReference>
<feature type="domain" description="NAD(P)-binding" evidence="1">
    <location>
        <begin position="2"/>
        <end position="30"/>
    </location>
</feature>
<sequence length="56" mass="6594">MESLLGDPRKAKTKLGWEPRITFAEMVSEMVREDLSRAERDRLVNEHGYKTMAFHE</sequence>
<dbReference type="EMBL" id="MLJW01003511">
    <property type="protein sequence ID" value="OIQ71897.1"/>
    <property type="molecule type" value="Genomic_DNA"/>
</dbReference>
<dbReference type="InterPro" id="IPR036291">
    <property type="entry name" value="NAD(P)-bd_dom_sf"/>
</dbReference>
<protein>
    <submittedName>
        <fullName evidence="2">GDP-mannose 4,6-dehydratase</fullName>
        <ecNumber evidence="2">4.2.1.47</ecNumber>
    </submittedName>
</protein>
<evidence type="ECO:0000313" key="2">
    <source>
        <dbReference type="EMBL" id="OIQ71897.1"/>
    </source>
</evidence>
<gene>
    <name evidence="2" type="primary">gmd_17</name>
    <name evidence="2" type="ORF">GALL_464820</name>
</gene>
<dbReference type="Gene3D" id="3.90.25.10">
    <property type="entry name" value="UDP-galactose 4-epimerase, domain 1"/>
    <property type="match status" value="1"/>
</dbReference>
<name>A0A1J5PK21_9ZZZZ</name>
<keyword evidence="2" id="KW-0456">Lyase</keyword>
<dbReference type="GO" id="GO:0008446">
    <property type="term" value="F:GDP-mannose 4,6-dehydratase activity"/>
    <property type="evidence" value="ECO:0007669"/>
    <property type="project" value="UniProtKB-EC"/>
</dbReference>
<accession>A0A1J5PK21</accession>
<dbReference type="SUPFAM" id="SSF51735">
    <property type="entry name" value="NAD(P)-binding Rossmann-fold domains"/>
    <property type="match status" value="1"/>
</dbReference>
<organism evidence="2">
    <name type="scientific">mine drainage metagenome</name>
    <dbReference type="NCBI Taxonomy" id="410659"/>
    <lineage>
        <taxon>unclassified sequences</taxon>
        <taxon>metagenomes</taxon>
        <taxon>ecological metagenomes</taxon>
    </lineage>
</organism>